<organism evidence="2 3">
    <name type="scientific">Shewanella pneumatophori</name>
    <dbReference type="NCBI Taxonomy" id="314092"/>
    <lineage>
        <taxon>Bacteria</taxon>
        <taxon>Pseudomonadati</taxon>
        <taxon>Pseudomonadota</taxon>
        <taxon>Gammaproteobacteria</taxon>
        <taxon>Alteromonadales</taxon>
        <taxon>Shewanellaceae</taxon>
        <taxon>Shewanella</taxon>
    </lineage>
</organism>
<dbReference type="EMBL" id="JAKILB010000002">
    <property type="protein sequence ID" value="MCL1137861.1"/>
    <property type="molecule type" value="Genomic_DNA"/>
</dbReference>
<keyword evidence="1" id="KW-0812">Transmembrane</keyword>
<sequence length="732" mass="83852">MTLDRDTQQQSILEQFFQYIRAEDFEQGFHWAKKNLQQRQSAAFALVNQFEQQAVINAKQLETLAPAETLLVFCACYSYARHEVEESNWYLHAETLVRSSITALEVLPQCGITKVLQQFAAIQIDICYIDRGIYTSQDWLMSDAANNIETHLAAAQAITHQFNEFERQFYAEHLNAEFAAYQHFNNGVSIIAELYAIRWGEPALLTTQMAELRPKFLQAVSALTADDKYIMSTDLEALWPPLTFFSENRQTGSGELYVERGSISISYFANVNHLITRELRQTLSNIVASPPAVHPLHLADWGAESPQSNMLNDIWAGIAKDFEDIYSWQLPSLSMPFRNRNANNKQLNFDVELIYYPMGIFALNLKAPLDDTSASGVRHAMSLGTPFAMDQDMRWHEQQVGLLEDFAQQRFSELATLLNSHYAHYQQEVEDLLIFTPSENRFVSTLLDRVVERIDGRDHSVTAKSLKSHFAYPAFVLPQRELRSAVDDWCLRTVTSEQHNLNRDCYNQDEFVFTNHHECVLGLLQQPNWVLEQSAEMMEVAAAVNNLFHLTNKLLDKQLKINLEQAVPSLKDKDISAAKLRAHVKKLTDEGDCLKQFTNDAHWLLDLISAGSMMTFPDHTRMIQKVFHHMDFEKLHTRTQETLDKIQYRQKEIIAETAKLYDKLRTRNSKRFTRILSGSMALISIGALKDIFDILNGSKMGFEISGPLQVSIVTFFGMLLIILLINKNEGDK</sequence>
<dbReference type="RefSeq" id="WP_248948974.1">
    <property type="nucleotide sequence ID" value="NZ_JAKILB010000002.1"/>
</dbReference>
<evidence type="ECO:0000313" key="2">
    <source>
        <dbReference type="EMBL" id="MCL1137861.1"/>
    </source>
</evidence>
<reference evidence="2" key="1">
    <citation type="submission" date="2022-01" db="EMBL/GenBank/DDBJ databases">
        <title>Whole genome-based taxonomy of the Shewanellaceae.</title>
        <authorList>
            <person name="Martin-Rodriguez A.J."/>
        </authorList>
    </citation>
    <scope>NUCLEOTIDE SEQUENCE</scope>
    <source>
        <strain evidence="2">KCTC 23973</strain>
    </source>
</reference>
<keyword evidence="3" id="KW-1185">Reference proteome</keyword>
<dbReference type="AlphaFoldDB" id="A0A9X1ZAD0"/>
<evidence type="ECO:0000313" key="3">
    <source>
        <dbReference type="Proteomes" id="UP001139293"/>
    </source>
</evidence>
<proteinExistence type="predicted"/>
<feature type="transmembrane region" description="Helical" evidence="1">
    <location>
        <begin position="708"/>
        <end position="726"/>
    </location>
</feature>
<accession>A0A9X1ZAD0</accession>
<keyword evidence="1" id="KW-1133">Transmembrane helix</keyword>
<gene>
    <name evidence="2" type="ORF">L2740_04770</name>
</gene>
<name>A0A9X1ZAD0_9GAMM</name>
<protein>
    <submittedName>
        <fullName evidence="2">Uncharacterized protein</fullName>
    </submittedName>
</protein>
<comment type="caution">
    <text evidence="2">The sequence shown here is derived from an EMBL/GenBank/DDBJ whole genome shotgun (WGS) entry which is preliminary data.</text>
</comment>
<keyword evidence="1" id="KW-0472">Membrane</keyword>
<evidence type="ECO:0000256" key="1">
    <source>
        <dbReference type="SAM" id="Phobius"/>
    </source>
</evidence>
<dbReference type="Proteomes" id="UP001139293">
    <property type="component" value="Unassembled WGS sequence"/>
</dbReference>